<feature type="compositionally biased region" description="Basic and acidic residues" evidence="1">
    <location>
        <begin position="33"/>
        <end position="58"/>
    </location>
</feature>
<sequence>MSDQHSKDRQDLSLHQHGQSAPSTRPMRTIGQRRRESEEKLGSHLREARQKNEQHQAAESEGAVTNVRAEETDSSNLAAIHKR</sequence>
<name>A0ABV8WSN0_9MICC</name>
<feature type="region of interest" description="Disordered" evidence="1">
    <location>
        <begin position="1"/>
        <end position="83"/>
    </location>
</feature>
<comment type="caution">
    <text evidence="2">The sequence shown here is derived from an EMBL/GenBank/DDBJ whole genome shotgun (WGS) entry which is preliminary data.</text>
</comment>
<protein>
    <recommendedName>
        <fullName evidence="4">DUF5302 domain-containing protein</fullName>
    </recommendedName>
</protein>
<accession>A0ABV8WSN0</accession>
<dbReference type="RefSeq" id="WP_376979606.1">
    <property type="nucleotide sequence ID" value="NZ_JBHSDQ010000013.1"/>
</dbReference>
<evidence type="ECO:0000313" key="3">
    <source>
        <dbReference type="Proteomes" id="UP001595778"/>
    </source>
</evidence>
<evidence type="ECO:0008006" key="4">
    <source>
        <dbReference type="Google" id="ProtNLM"/>
    </source>
</evidence>
<keyword evidence="3" id="KW-1185">Reference proteome</keyword>
<dbReference type="EMBL" id="JBHSDQ010000013">
    <property type="protein sequence ID" value="MFC4398233.1"/>
    <property type="molecule type" value="Genomic_DNA"/>
</dbReference>
<proteinExistence type="predicted"/>
<evidence type="ECO:0000313" key="2">
    <source>
        <dbReference type="EMBL" id="MFC4398233.1"/>
    </source>
</evidence>
<gene>
    <name evidence="2" type="ORF">ACFO0G_19240</name>
</gene>
<reference evidence="3" key="1">
    <citation type="journal article" date="2019" name="Int. J. Syst. Evol. Microbiol.">
        <title>The Global Catalogue of Microorganisms (GCM) 10K type strain sequencing project: providing services to taxonomists for standard genome sequencing and annotation.</title>
        <authorList>
            <consortium name="The Broad Institute Genomics Platform"/>
            <consortium name="The Broad Institute Genome Sequencing Center for Infectious Disease"/>
            <person name="Wu L."/>
            <person name="Ma J."/>
        </authorList>
    </citation>
    <scope>NUCLEOTIDE SEQUENCE [LARGE SCALE GENOMIC DNA]</scope>
    <source>
        <strain evidence="3">PJ61</strain>
    </source>
</reference>
<feature type="compositionally biased region" description="Basic and acidic residues" evidence="1">
    <location>
        <begin position="1"/>
        <end position="14"/>
    </location>
</feature>
<dbReference type="Proteomes" id="UP001595778">
    <property type="component" value="Unassembled WGS sequence"/>
</dbReference>
<evidence type="ECO:0000256" key="1">
    <source>
        <dbReference type="SAM" id="MobiDB-lite"/>
    </source>
</evidence>
<organism evidence="2 3">
    <name type="scientific">Arthrobacter sedimenti</name>
    <dbReference type="NCBI Taxonomy" id="2694931"/>
    <lineage>
        <taxon>Bacteria</taxon>
        <taxon>Bacillati</taxon>
        <taxon>Actinomycetota</taxon>
        <taxon>Actinomycetes</taxon>
        <taxon>Micrococcales</taxon>
        <taxon>Micrococcaceae</taxon>
        <taxon>Arthrobacter</taxon>
    </lineage>
</organism>